<keyword evidence="15" id="KW-1185">Reference proteome</keyword>
<dbReference type="Proteomes" id="UP001230188">
    <property type="component" value="Unassembled WGS sequence"/>
</dbReference>
<evidence type="ECO:0000256" key="10">
    <source>
        <dbReference type="ARBA" id="ARBA00022989"/>
    </source>
</evidence>
<dbReference type="AlphaFoldDB" id="A0AAD7XKK1"/>
<evidence type="ECO:0000256" key="12">
    <source>
        <dbReference type="ARBA" id="ARBA00023136"/>
    </source>
</evidence>
<evidence type="ECO:0000256" key="5">
    <source>
        <dbReference type="ARBA" id="ARBA00022448"/>
    </source>
</evidence>
<feature type="transmembrane region" description="Helical" evidence="13">
    <location>
        <begin position="40"/>
        <end position="59"/>
    </location>
</feature>
<dbReference type="PANTHER" id="PTHR10791">
    <property type="entry name" value="RAG1-ACTIVATING PROTEIN 1"/>
    <property type="match status" value="1"/>
</dbReference>
<dbReference type="FunFam" id="1.20.1280.290:FF:000004">
    <property type="entry name" value="Sugar transporter SWEET"/>
    <property type="match status" value="1"/>
</dbReference>
<evidence type="ECO:0000256" key="4">
    <source>
        <dbReference type="ARBA" id="ARBA00021741"/>
    </source>
</evidence>
<evidence type="ECO:0000256" key="6">
    <source>
        <dbReference type="ARBA" id="ARBA00022475"/>
    </source>
</evidence>
<dbReference type="Gene3D" id="1.20.1280.290">
    <property type="match status" value="2"/>
</dbReference>
<keyword evidence="11" id="KW-0333">Golgi apparatus</keyword>
<feature type="transmembrane region" description="Helical" evidence="13">
    <location>
        <begin position="98"/>
        <end position="117"/>
    </location>
</feature>
<comment type="similarity">
    <text evidence="3">Belongs to the SWEET sugar transporter family.</text>
</comment>
<dbReference type="PANTHER" id="PTHR10791:SF30">
    <property type="entry name" value="SUGAR TRANSPORTER SWEET1"/>
    <property type="match status" value="1"/>
</dbReference>
<evidence type="ECO:0000313" key="15">
    <source>
        <dbReference type="Proteomes" id="UP001230188"/>
    </source>
</evidence>
<dbReference type="EMBL" id="JAQMWT010000406">
    <property type="protein sequence ID" value="KAJ8601756.1"/>
    <property type="molecule type" value="Genomic_DNA"/>
</dbReference>
<dbReference type="InterPro" id="IPR004316">
    <property type="entry name" value="SWEET_rpt"/>
</dbReference>
<sequence>MFLEAVKLGATTAGGLLNATPFQASLAMHRSRSVGVRSPVPFAMVAFNGAVWSIYGVVLRSWFPVVAANSIGVVSGLFALAVFRVYADLKSAAAAARLLSAFCVGVLLALGLTQSLILEPVAYPNTQNALGLFCDGVSVGMFASPLVTVREVFRSRSTASISPVVTAASTVSSSLWFIYGAAINDLYVWLPNVLGIALSLFQVGLFVRFRNHHTNGHHHHHYSKSPTPAV</sequence>
<name>A0AAD7XKK1_9STRA</name>
<keyword evidence="8 13" id="KW-0812">Transmembrane</keyword>
<gene>
    <name evidence="14" type="ORF">CTAYLR_006756</name>
</gene>
<feature type="transmembrane region" description="Helical" evidence="13">
    <location>
        <begin position="65"/>
        <end position="86"/>
    </location>
</feature>
<evidence type="ECO:0000256" key="7">
    <source>
        <dbReference type="ARBA" id="ARBA00022597"/>
    </source>
</evidence>
<reference evidence="14" key="1">
    <citation type="submission" date="2023-01" db="EMBL/GenBank/DDBJ databases">
        <title>Metagenome sequencing of chrysophaentin producing Chrysophaeum taylorii.</title>
        <authorList>
            <person name="Davison J."/>
            <person name="Bewley C."/>
        </authorList>
    </citation>
    <scope>NUCLEOTIDE SEQUENCE</scope>
    <source>
        <strain evidence="14">NIES-1699</strain>
    </source>
</reference>
<dbReference type="InterPro" id="IPR047664">
    <property type="entry name" value="SWEET"/>
</dbReference>
<dbReference type="GO" id="GO:0051119">
    <property type="term" value="F:sugar transmembrane transporter activity"/>
    <property type="evidence" value="ECO:0007669"/>
    <property type="project" value="InterPro"/>
</dbReference>
<evidence type="ECO:0000256" key="13">
    <source>
        <dbReference type="SAM" id="Phobius"/>
    </source>
</evidence>
<protein>
    <recommendedName>
        <fullName evidence="4">Sugar transporter SWEET1</fullName>
    </recommendedName>
</protein>
<organism evidence="14 15">
    <name type="scientific">Chrysophaeum taylorii</name>
    <dbReference type="NCBI Taxonomy" id="2483200"/>
    <lineage>
        <taxon>Eukaryota</taxon>
        <taxon>Sar</taxon>
        <taxon>Stramenopiles</taxon>
        <taxon>Ochrophyta</taxon>
        <taxon>Pelagophyceae</taxon>
        <taxon>Pelagomonadales</taxon>
        <taxon>Pelagomonadaceae</taxon>
        <taxon>Chrysophaeum</taxon>
    </lineage>
</organism>
<keyword evidence="10 13" id="KW-1133">Transmembrane helix</keyword>
<accession>A0AAD7XKK1</accession>
<evidence type="ECO:0000256" key="3">
    <source>
        <dbReference type="ARBA" id="ARBA00007809"/>
    </source>
</evidence>
<dbReference type="GO" id="GO:0000139">
    <property type="term" value="C:Golgi membrane"/>
    <property type="evidence" value="ECO:0007669"/>
    <property type="project" value="UniProtKB-SubCell"/>
</dbReference>
<feature type="transmembrane region" description="Helical" evidence="13">
    <location>
        <begin position="129"/>
        <end position="149"/>
    </location>
</feature>
<proteinExistence type="inferred from homology"/>
<dbReference type="Pfam" id="PF03083">
    <property type="entry name" value="MtN3_slv"/>
    <property type="match status" value="2"/>
</dbReference>
<comment type="caution">
    <text evidence="14">The sequence shown here is derived from an EMBL/GenBank/DDBJ whole genome shotgun (WGS) entry which is preliminary data.</text>
</comment>
<keyword evidence="7" id="KW-0762">Sugar transport</keyword>
<feature type="transmembrane region" description="Helical" evidence="13">
    <location>
        <begin position="161"/>
        <end position="182"/>
    </location>
</feature>
<keyword evidence="9" id="KW-0677">Repeat</keyword>
<evidence type="ECO:0000256" key="8">
    <source>
        <dbReference type="ARBA" id="ARBA00022692"/>
    </source>
</evidence>
<keyword evidence="6" id="KW-1003">Cell membrane</keyword>
<evidence type="ECO:0000256" key="1">
    <source>
        <dbReference type="ARBA" id="ARBA00004651"/>
    </source>
</evidence>
<evidence type="ECO:0000313" key="14">
    <source>
        <dbReference type="EMBL" id="KAJ8601756.1"/>
    </source>
</evidence>
<keyword evidence="12 13" id="KW-0472">Membrane</keyword>
<dbReference type="GO" id="GO:0005886">
    <property type="term" value="C:plasma membrane"/>
    <property type="evidence" value="ECO:0007669"/>
    <property type="project" value="UniProtKB-SubCell"/>
</dbReference>
<comment type="subcellular location">
    <subcellularLocation>
        <location evidence="1">Cell membrane</location>
        <topology evidence="1">Multi-pass membrane protein</topology>
    </subcellularLocation>
    <subcellularLocation>
        <location evidence="2">Golgi apparatus membrane</location>
        <topology evidence="2">Multi-pass membrane protein</topology>
    </subcellularLocation>
</comment>
<keyword evidence="5" id="KW-0813">Transport</keyword>
<evidence type="ECO:0000256" key="2">
    <source>
        <dbReference type="ARBA" id="ARBA00004653"/>
    </source>
</evidence>
<evidence type="ECO:0000256" key="9">
    <source>
        <dbReference type="ARBA" id="ARBA00022737"/>
    </source>
</evidence>
<evidence type="ECO:0000256" key="11">
    <source>
        <dbReference type="ARBA" id="ARBA00023034"/>
    </source>
</evidence>
<feature type="transmembrane region" description="Helical" evidence="13">
    <location>
        <begin position="188"/>
        <end position="207"/>
    </location>
</feature>